<dbReference type="KEGG" id="mpad:KEF85_11865"/>
<keyword evidence="1" id="KW-1133">Transmembrane helix</keyword>
<keyword evidence="1" id="KW-0812">Transmembrane</keyword>
<feature type="transmembrane region" description="Helical" evidence="1">
    <location>
        <begin position="7"/>
        <end position="28"/>
    </location>
</feature>
<evidence type="ECO:0000313" key="2">
    <source>
        <dbReference type="EMBL" id="QWF70046.1"/>
    </source>
</evidence>
<accession>A0A975MMH2</accession>
<feature type="transmembrane region" description="Helical" evidence="1">
    <location>
        <begin position="395"/>
        <end position="415"/>
    </location>
</feature>
<feature type="transmembrane region" description="Helical" evidence="1">
    <location>
        <begin position="164"/>
        <end position="188"/>
    </location>
</feature>
<reference evidence="2" key="1">
    <citation type="submission" date="2021-04" db="EMBL/GenBank/DDBJ databases">
        <title>Draft genome sequence data of methanotrophic Methylovulum sp. strain S1L and Methylomonas sp. strain S2AM isolated from boreal lake water columns.</title>
        <authorList>
            <person name="Rissanen A.J."/>
            <person name="Mangayil R."/>
            <person name="Svenning M.M."/>
            <person name="Khanongnuch R."/>
        </authorList>
    </citation>
    <scope>NUCLEOTIDE SEQUENCE</scope>
    <source>
        <strain evidence="2">S2AM</strain>
    </source>
</reference>
<proteinExistence type="predicted"/>
<dbReference type="EMBL" id="CP073754">
    <property type="protein sequence ID" value="QWF70046.1"/>
    <property type="molecule type" value="Genomic_DNA"/>
</dbReference>
<feature type="transmembrane region" description="Helical" evidence="1">
    <location>
        <begin position="453"/>
        <end position="471"/>
    </location>
</feature>
<gene>
    <name evidence="2" type="ORF">KEF85_11865</name>
</gene>
<feature type="transmembrane region" description="Helical" evidence="1">
    <location>
        <begin position="58"/>
        <end position="76"/>
    </location>
</feature>
<feature type="transmembrane region" description="Helical" evidence="1">
    <location>
        <begin position="195"/>
        <end position="212"/>
    </location>
</feature>
<feature type="transmembrane region" description="Helical" evidence="1">
    <location>
        <begin position="242"/>
        <end position="264"/>
    </location>
</feature>
<dbReference type="RefSeq" id="WP_215580834.1">
    <property type="nucleotide sequence ID" value="NZ_CP073754.1"/>
</dbReference>
<feature type="transmembrane region" description="Helical" evidence="1">
    <location>
        <begin position="88"/>
        <end position="112"/>
    </location>
</feature>
<evidence type="ECO:0000256" key="1">
    <source>
        <dbReference type="SAM" id="Phobius"/>
    </source>
</evidence>
<sequence>MLIRIGQYLPLSPFIICSCLASVVQLVLGADLTIVIMAFFSLILSVLILNYRGFYNILSMFGFVLCLKYTVIPVFFKTLLLERIDEGLWAPFESFAMILFGYITLYLSIYLVDIIGVKEGYYQYTLNTKKLRMYGWTFFIIGYVCSILHVINKPEMYGYTVERGFGGFGLFIGLNYLGIIFYTFSYLIESNGKRAFGYVNIIMLILMFFEAMVGNTKAHFGTGLLGVVFSIIYYNKGFPFKYVLIGTLGSLLFVFILTPAIHYLRNPIFKTAKIDDKVMMVFEVLPKLFDPSTHIEVTDEVVTIANSLFNYFPNDILVDRIEMIQDMDLILSRIDTEPEMGFPLLAENLKKLLPSFLVEKNDFSEVDLISFYYATRLNGSAGFPTIGVFATNTAMFGYVGGTFFTFIIFAVYFFILRLLVNADLYKNLWGVFFMTELWLPFSERGGEALLVSIFRETFALAVVIFMVNYFVDFLFNKNLNPCSGSHNNA</sequence>
<dbReference type="AlphaFoldDB" id="A0A975MMH2"/>
<feature type="transmembrane region" description="Helical" evidence="1">
    <location>
        <begin position="133"/>
        <end position="152"/>
    </location>
</feature>
<keyword evidence="1" id="KW-0472">Membrane</keyword>
<keyword evidence="3" id="KW-1185">Reference proteome</keyword>
<organism evidence="2 3">
    <name type="scientific">Methylomonas paludis</name>
    <dbReference type="NCBI Taxonomy" id="1173101"/>
    <lineage>
        <taxon>Bacteria</taxon>
        <taxon>Pseudomonadati</taxon>
        <taxon>Pseudomonadota</taxon>
        <taxon>Gammaproteobacteria</taxon>
        <taxon>Methylococcales</taxon>
        <taxon>Methylococcaceae</taxon>
        <taxon>Methylomonas</taxon>
    </lineage>
</organism>
<evidence type="ECO:0000313" key="3">
    <source>
        <dbReference type="Proteomes" id="UP000676649"/>
    </source>
</evidence>
<feature type="transmembrane region" description="Helical" evidence="1">
    <location>
        <begin position="34"/>
        <end position="51"/>
    </location>
</feature>
<dbReference type="Proteomes" id="UP000676649">
    <property type="component" value="Chromosome"/>
</dbReference>
<name>A0A975MMH2_9GAMM</name>
<dbReference type="PROSITE" id="PS51257">
    <property type="entry name" value="PROKAR_LIPOPROTEIN"/>
    <property type="match status" value="1"/>
</dbReference>
<protein>
    <submittedName>
        <fullName evidence="2">Uncharacterized protein</fullName>
    </submittedName>
</protein>